<evidence type="ECO:0000313" key="2">
    <source>
        <dbReference type="Proteomes" id="UP000789901"/>
    </source>
</evidence>
<dbReference type="Proteomes" id="UP000789901">
    <property type="component" value="Unassembled WGS sequence"/>
</dbReference>
<keyword evidence="2" id="KW-1185">Reference proteome</keyword>
<gene>
    <name evidence="1" type="ORF">GMARGA_LOCUS8508</name>
</gene>
<reference evidence="1 2" key="1">
    <citation type="submission" date="2021-06" db="EMBL/GenBank/DDBJ databases">
        <authorList>
            <person name="Kallberg Y."/>
            <person name="Tangrot J."/>
            <person name="Rosling A."/>
        </authorList>
    </citation>
    <scope>NUCLEOTIDE SEQUENCE [LARGE SCALE GENOMIC DNA]</scope>
    <source>
        <strain evidence="1 2">120-4 pot B 10/14</strain>
    </source>
</reference>
<accession>A0ABN7UNV1</accession>
<dbReference type="EMBL" id="CAJVQB010004389">
    <property type="protein sequence ID" value="CAG8634392.1"/>
    <property type="molecule type" value="Genomic_DNA"/>
</dbReference>
<proteinExistence type="predicted"/>
<protein>
    <submittedName>
        <fullName evidence="1">5324_t:CDS:1</fullName>
    </submittedName>
</protein>
<evidence type="ECO:0000313" key="1">
    <source>
        <dbReference type="EMBL" id="CAG8634392.1"/>
    </source>
</evidence>
<organism evidence="1 2">
    <name type="scientific">Gigaspora margarita</name>
    <dbReference type="NCBI Taxonomy" id="4874"/>
    <lineage>
        <taxon>Eukaryota</taxon>
        <taxon>Fungi</taxon>
        <taxon>Fungi incertae sedis</taxon>
        <taxon>Mucoromycota</taxon>
        <taxon>Glomeromycotina</taxon>
        <taxon>Glomeromycetes</taxon>
        <taxon>Diversisporales</taxon>
        <taxon>Gigasporaceae</taxon>
        <taxon>Gigaspora</taxon>
    </lineage>
</organism>
<sequence>MPEYIRKNAFIKIADVDLEFKDDIRFNIIFFYNAFDRGEFIEHEDKWVTVNDKKVIEYREEILFLEFCS</sequence>
<comment type="caution">
    <text evidence="1">The sequence shown here is derived from an EMBL/GenBank/DDBJ whole genome shotgun (WGS) entry which is preliminary data.</text>
</comment>
<name>A0ABN7UNV1_GIGMA</name>